<reference evidence="1 2" key="2">
    <citation type="journal article" date="2014" name="FEMS Microbiol. Lett.">
        <title>Draft genomic DNA sequence of the facultatively methylotrophic bacterium Acidomonas methanolica type strain MB58.</title>
        <authorList>
            <person name="Higashiura N."/>
            <person name="Hadano H."/>
            <person name="Hirakawa H."/>
            <person name="Matsutani M."/>
            <person name="Takabe S."/>
            <person name="Matsushita K."/>
            <person name="Azuma Y."/>
        </authorList>
    </citation>
    <scope>NUCLEOTIDE SEQUENCE [LARGE SCALE GENOMIC DNA]</scope>
    <source>
        <strain evidence="1 2">MB58</strain>
    </source>
</reference>
<name>A0A023D5Q6_ACIMT</name>
<sequence length="101" mass="12090">MIETERLRLSLHQMTDFRDLRAMWSDPDVVRHISGVPSSEQINRKQSFSMFDFMQLSTKMRRFEMTAKRQLTPEEALARLRTRRFTSMAIKARLGRILDER</sequence>
<dbReference type="Gene3D" id="3.40.630.30">
    <property type="match status" value="1"/>
</dbReference>
<dbReference type="EMBL" id="BAND01000048">
    <property type="protein sequence ID" value="GAJ29121.1"/>
    <property type="molecule type" value="Genomic_DNA"/>
</dbReference>
<proteinExistence type="predicted"/>
<gene>
    <name evidence="1" type="ORF">Amme_048_020</name>
</gene>
<dbReference type="OrthoDB" id="6293260at2"/>
<dbReference type="AlphaFoldDB" id="A0A023D5Q6"/>
<dbReference type="RefSeq" id="WP_042058564.1">
    <property type="nucleotide sequence ID" value="NZ_BAND01000048.1"/>
</dbReference>
<reference evidence="2" key="1">
    <citation type="journal article" date="2014" name="FEMS Microbiol. Lett.">
        <title>Draft Genomic DNA Sequence of the Facultatively Methylotrophic Bacterium Acidomonas methanolica type strain MB58.</title>
        <authorList>
            <person name="Higashiura N."/>
            <person name="Hadano H."/>
            <person name="Hirakawa H."/>
            <person name="Matsutani M."/>
            <person name="Takabe S."/>
            <person name="Matsushita K."/>
            <person name="Azuma Y."/>
        </authorList>
    </citation>
    <scope>NUCLEOTIDE SEQUENCE [LARGE SCALE GENOMIC DNA]</scope>
    <source>
        <strain evidence="2">MB58</strain>
    </source>
</reference>
<protein>
    <submittedName>
        <fullName evidence="1">Uncharacterized protein</fullName>
    </submittedName>
</protein>
<accession>A0A023D5Q6</accession>
<evidence type="ECO:0000313" key="2">
    <source>
        <dbReference type="Proteomes" id="UP000019760"/>
    </source>
</evidence>
<organism evidence="1 2">
    <name type="scientific">Acidomonas methanolica NBRC 104435</name>
    <dbReference type="NCBI Taxonomy" id="1231351"/>
    <lineage>
        <taxon>Bacteria</taxon>
        <taxon>Pseudomonadati</taxon>
        <taxon>Pseudomonadota</taxon>
        <taxon>Alphaproteobacteria</taxon>
        <taxon>Acetobacterales</taxon>
        <taxon>Acetobacteraceae</taxon>
        <taxon>Acidomonas</taxon>
    </lineage>
</organism>
<keyword evidence="2" id="KW-1185">Reference proteome</keyword>
<comment type="caution">
    <text evidence="1">The sequence shown here is derived from an EMBL/GenBank/DDBJ whole genome shotgun (WGS) entry which is preliminary data.</text>
</comment>
<evidence type="ECO:0000313" key="1">
    <source>
        <dbReference type="EMBL" id="GAJ29121.1"/>
    </source>
</evidence>
<dbReference type="Proteomes" id="UP000019760">
    <property type="component" value="Unassembled WGS sequence"/>
</dbReference>